<accession>A0A8S9KTI1</accession>
<evidence type="ECO:0000313" key="2">
    <source>
        <dbReference type="EMBL" id="KAF2561694.1"/>
    </source>
</evidence>
<name>A0A8S9KTI1_BRACR</name>
<organism evidence="3 4">
    <name type="scientific">Brassica cretica</name>
    <name type="common">Mustard</name>
    <dbReference type="NCBI Taxonomy" id="69181"/>
    <lineage>
        <taxon>Eukaryota</taxon>
        <taxon>Viridiplantae</taxon>
        <taxon>Streptophyta</taxon>
        <taxon>Embryophyta</taxon>
        <taxon>Tracheophyta</taxon>
        <taxon>Spermatophyta</taxon>
        <taxon>Magnoliopsida</taxon>
        <taxon>eudicotyledons</taxon>
        <taxon>Gunneridae</taxon>
        <taxon>Pentapetalae</taxon>
        <taxon>rosids</taxon>
        <taxon>malvids</taxon>
        <taxon>Brassicales</taxon>
        <taxon>Brassicaceae</taxon>
        <taxon>Brassiceae</taxon>
        <taxon>Brassica</taxon>
    </lineage>
</organism>
<dbReference type="AlphaFoldDB" id="A0A8S9KTI1"/>
<protein>
    <submittedName>
        <fullName evidence="3">Uncharacterized protein</fullName>
    </submittedName>
</protein>
<feature type="region of interest" description="Disordered" evidence="1">
    <location>
        <begin position="1"/>
        <end position="26"/>
    </location>
</feature>
<evidence type="ECO:0000313" key="4">
    <source>
        <dbReference type="Proteomes" id="UP000712281"/>
    </source>
</evidence>
<gene>
    <name evidence="3" type="ORF">F2Q68_00010532</name>
    <name evidence="2" type="ORF">F2Q70_00017594</name>
</gene>
<dbReference type="Proteomes" id="UP000712281">
    <property type="component" value="Unassembled WGS sequence"/>
</dbReference>
<evidence type="ECO:0000256" key="1">
    <source>
        <dbReference type="SAM" id="MobiDB-lite"/>
    </source>
</evidence>
<comment type="caution">
    <text evidence="3">The sequence shown here is derived from an EMBL/GenBank/DDBJ whole genome shotgun (WGS) entry which is preliminary data.</text>
</comment>
<dbReference type="EMBL" id="QGKW02000717">
    <property type="protein sequence ID" value="KAF2597041.1"/>
    <property type="molecule type" value="Genomic_DNA"/>
</dbReference>
<dbReference type="EMBL" id="QGKY02001250">
    <property type="protein sequence ID" value="KAF2561694.1"/>
    <property type="molecule type" value="Genomic_DNA"/>
</dbReference>
<sequence length="107" mass="12215">MSLSRMIKTPSGLDMVNDSKNRSRKSLPCPKQRLRELFKGNSTWSRVVQLLKDFLSPRSSPHLKNWGQLLCEIQYQQLPPSSSSEVTILEKGSLLTAEQHDSRSNFL</sequence>
<proteinExistence type="predicted"/>
<reference evidence="3" key="1">
    <citation type="submission" date="2019-12" db="EMBL/GenBank/DDBJ databases">
        <title>Genome sequencing and annotation of Brassica cretica.</title>
        <authorList>
            <person name="Studholme D.J."/>
            <person name="Sarris P.F."/>
        </authorList>
    </citation>
    <scope>NUCLEOTIDE SEQUENCE</scope>
    <source>
        <strain evidence="3">PFS-001/15</strain>
        <strain evidence="2">PFS-102/07</strain>
        <tissue evidence="3">Leaf</tissue>
    </source>
</reference>
<evidence type="ECO:0000313" key="3">
    <source>
        <dbReference type="EMBL" id="KAF2597041.1"/>
    </source>
</evidence>